<evidence type="ECO:0000313" key="3">
    <source>
        <dbReference type="Proteomes" id="UP000315369"/>
    </source>
</evidence>
<dbReference type="NCBIfam" id="TIGR00254">
    <property type="entry name" value="GGDEF"/>
    <property type="match status" value="1"/>
</dbReference>
<dbReference type="Pfam" id="PF12860">
    <property type="entry name" value="PAS_7"/>
    <property type="match status" value="1"/>
</dbReference>
<dbReference type="Proteomes" id="UP000315369">
    <property type="component" value="Unassembled WGS sequence"/>
</dbReference>
<feature type="non-terminal residue" evidence="2">
    <location>
        <position position="167"/>
    </location>
</feature>
<dbReference type="AlphaFoldDB" id="A0A540WHC0"/>
<dbReference type="PROSITE" id="PS50887">
    <property type="entry name" value="GGDEF"/>
    <property type="match status" value="1"/>
</dbReference>
<dbReference type="InterPro" id="IPR043128">
    <property type="entry name" value="Rev_trsase/Diguanyl_cyclase"/>
</dbReference>
<dbReference type="PANTHER" id="PTHR46663:SF3">
    <property type="entry name" value="SLL0267 PROTEIN"/>
    <property type="match status" value="1"/>
</dbReference>
<keyword evidence="3" id="KW-1185">Reference proteome</keyword>
<name>A0A540WHC0_9BACT</name>
<reference evidence="2 3" key="1">
    <citation type="submission" date="2019-06" db="EMBL/GenBank/DDBJ databases">
        <authorList>
            <person name="Livingstone P."/>
            <person name="Whitworth D."/>
        </authorList>
    </citation>
    <scope>NUCLEOTIDE SEQUENCE [LARGE SCALE GENOMIC DNA]</scope>
    <source>
        <strain evidence="2 3">AM401</strain>
    </source>
</reference>
<dbReference type="Pfam" id="PF00990">
    <property type="entry name" value="GGDEF"/>
    <property type="match status" value="1"/>
</dbReference>
<accession>A0A540WHC0</accession>
<dbReference type="InterPro" id="IPR000160">
    <property type="entry name" value="GGDEF_dom"/>
</dbReference>
<dbReference type="OrthoDB" id="9778432at2"/>
<dbReference type="SMART" id="SM00267">
    <property type="entry name" value="GGDEF"/>
    <property type="match status" value="1"/>
</dbReference>
<organism evidence="2 3">
    <name type="scientific">Myxococcus llanfairpwllgwyngyllgogerychwyrndrobwllllantysiliogogogochensis</name>
    <dbReference type="NCBI Taxonomy" id="2590453"/>
    <lineage>
        <taxon>Bacteria</taxon>
        <taxon>Pseudomonadati</taxon>
        <taxon>Myxococcota</taxon>
        <taxon>Myxococcia</taxon>
        <taxon>Myxococcales</taxon>
        <taxon>Cystobacterineae</taxon>
        <taxon>Myxococcaceae</taxon>
        <taxon>Myxococcus</taxon>
    </lineage>
</organism>
<dbReference type="PANTHER" id="PTHR46663">
    <property type="entry name" value="DIGUANYLATE CYCLASE DGCT-RELATED"/>
    <property type="match status" value="1"/>
</dbReference>
<dbReference type="InterPro" id="IPR052163">
    <property type="entry name" value="DGC-Regulatory_Protein"/>
</dbReference>
<protein>
    <submittedName>
        <fullName evidence="2">Diguanylate cyclase</fullName>
    </submittedName>
</protein>
<evidence type="ECO:0000313" key="2">
    <source>
        <dbReference type="EMBL" id="TQF08415.1"/>
    </source>
</evidence>
<proteinExistence type="predicted"/>
<comment type="caution">
    <text evidence="2">The sequence shown here is derived from an EMBL/GenBank/DDBJ whole genome shotgun (WGS) entry which is preliminary data.</text>
</comment>
<dbReference type="EMBL" id="VIFM01000688">
    <property type="protein sequence ID" value="TQF08415.1"/>
    <property type="molecule type" value="Genomic_DNA"/>
</dbReference>
<gene>
    <name evidence="2" type="ORF">FJV41_50050</name>
</gene>
<dbReference type="SUPFAM" id="SSF55073">
    <property type="entry name" value="Nucleotide cyclase"/>
    <property type="match status" value="1"/>
</dbReference>
<dbReference type="Gene3D" id="3.30.70.270">
    <property type="match status" value="1"/>
</dbReference>
<sequence>EEIFPWLRDIMAVGLPFRTVLEATSRHHLPDADEGMRREWVAQRLLLQRETRGTHEQMLPNGHFIQITERVTPEGGLMITYHDVTELRRASAEIENLAFYDLLTGLPNRRLLLDRLHQALATAQRSHQFGALLFLDLDHFKTLNDTQGHEMGDLLLQQVALRLRICV</sequence>
<evidence type="ECO:0000259" key="1">
    <source>
        <dbReference type="PROSITE" id="PS50887"/>
    </source>
</evidence>
<dbReference type="InterPro" id="IPR029787">
    <property type="entry name" value="Nucleotide_cyclase"/>
</dbReference>
<feature type="non-terminal residue" evidence="2">
    <location>
        <position position="1"/>
    </location>
</feature>
<feature type="domain" description="GGDEF" evidence="1">
    <location>
        <begin position="128"/>
        <end position="167"/>
    </location>
</feature>
<dbReference type="CDD" id="cd01949">
    <property type="entry name" value="GGDEF"/>
    <property type="match status" value="1"/>
</dbReference>